<dbReference type="AlphaFoldDB" id="A0A840URZ7"/>
<dbReference type="PANTHER" id="PTHR31302">
    <property type="entry name" value="TRANSMEMBRANE PROTEIN WITH METALLOPHOSPHOESTERASE DOMAIN-RELATED"/>
    <property type="match status" value="1"/>
</dbReference>
<dbReference type="Pfam" id="PF00149">
    <property type="entry name" value="Metallophos"/>
    <property type="match status" value="1"/>
</dbReference>
<dbReference type="RefSeq" id="WP_183351150.1">
    <property type="nucleotide sequence ID" value="NZ_JACHEO010000011.1"/>
</dbReference>
<name>A0A840URZ7_9BACT</name>
<feature type="transmembrane region" description="Helical" evidence="1">
    <location>
        <begin position="6"/>
        <end position="23"/>
    </location>
</feature>
<evidence type="ECO:0000313" key="4">
    <source>
        <dbReference type="Proteomes" id="UP000539642"/>
    </source>
</evidence>
<evidence type="ECO:0000313" key="3">
    <source>
        <dbReference type="EMBL" id="MBB5348425.1"/>
    </source>
</evidence>
<dbReference type="PANTHER" id="PTHR31302:SF0">
    <property type="entry name" value="TRANSMEMBRANE PROTEIN WITH METALLOPHOSPHOESTERASE DOMAIN"/>
    <property type="match status" value="1"/>
</dbReference>
<dbReference type="InterPro" id="IPR029052">
    <property type="entry name" value="Metallo-depent_PP-like"/>
</dbReference>
<gene>
    <name evidence="3" type="ORF">HNQ81_002160</name>
</gene>
<accession>A0A840URZ7</accession>
<keyword evidence="1" id="KW-0812">Transmembrane</keyword>
<feature type="domain" description="Calcineurin-like phosphoesterase" evidence="2">
    <location>
        <begin position="147"/>
        <end position="307"/>
    </location>
</feature>
<comment type="caution">
    <text evidence="3">The sequence shown here is derived from an EMBL/GenBank/DDBJ whole genome shotgun (WGS) entry which is preliminary data.</text>
</comment>
<dbReference type="Proteomes" id="UP000539642">
    <property type="component" value="Unassembled WGS sequence"/>
</dbReference>
<keyword evidence="1" id="KW-0472">Membrane</keyword>
<dbReference type="SUPFAM" id="SSF56300">
    <property type="entry name" value="Metallo-dependent phosphatases"/>
    <property type="match status" value="1"/>
</dbReference>
<protein>
    <recommendedName>
        <fullName evidence="2">Calcineurin-like phosphoesterase domain-containing protein</fullName>
    </recommendedName>
</protein>
<evidence type="ECO:0000256" key="1">
    <source>
        <dbReference type="SAM" id="Phobius"/>
    </source>
</evidence>
<dbReference type="EMBL" id="JACHEO010000011">
    <property type="protein sequence ID" value="MBB5348425.1"/>
    <property type="molecule type" value="Genomic_DNA"/>
</dbReference>
<proteinExistence type="predicted"/>
<dbReference type="InterPro" id="IPR051158">
    <property type="entry name" value="Metallophosphoesterase_sf"/>
</dbReference>
<feature type="transmembrane region" description="Helical" evidence="1">
    <location>
        <begin position="60"/>
        <end position="84"/>
    </location>
</feature>
<reference evidence="3 4" key="1">
    <citation type="submission" date="2020-08" db="EMBL/GenBank/DDBJ databases">
        <title>Genomic Encyclopedia of Type Strains, Phase IV (KMG-IV): sequencing the most valuable type-strain genomes for metagenomic binning, comparative biology and taxonomic classification.</title>
        <authorList>
            <person name="Goeker M."/>
        </authorList>
    </citation>
    <scope>NUCLEOTIDE SEQUENCE [LARGE SCALE GENOMIC DNA]</scope>
    <source>
        <strain evidence="3 4">DSM 28570</strain>
    </source>
</reference>
<feature type="transmembrane region" description="Helical" evidence="1">
    <location>
        <begin position="35"/>
        <end position="54"/>
    </location>
</feature>
<keyword evidence="1" id="KW-1133">Transmembrane helix</keyword>
<dbReference type="Gene3D" id="3.60.21.10">
    <property type="match status" value="1"/>
</dbReference>
<keyword evidence="4" id="KW-1185">Reference proteome</keyword>
<organism evidence="3 4">
    <name type="scientific">Desulfoprunum benzoelyticum</name>
    <dbReference type="NCBI Taxonomy" id="1506996"/>
    <lineage>
        <taxon>Bacteria</taxon>
        <taxon>Pseudomonadati</taxon>
        <taxon>Thermodesulfobacteriota</taxon>
        <taxon>Desulfobulbia</taxon>
        <taxon>Desulfobulbales</taxon>
        <taxon>Desulfobulbaceae</taxon>
        <taxon>Desulfoprunum</taxon>
    </lineage>
</organism>
<feature type="transmembrane region" description="Helical" evidence="1">
    <location>
        <begin position="105"/>
        <end position="123"/>
    </location>
</feature>
<evidence type="ECO:0000259" key="2">
    <source>
        <dbReference type="Pfam" id="PF00149"/>
    </source>
</evidence>
<dbReference type="InterPro" id="IPR004843">
    <property type="entry name" value="Calcineurin-like_PHP"/>
</dbReference>
<sequence>MFGIGLTVISTLLLAYIVWRISSIQKLIEVTSKKAILYSGIVIWIILVSGRLFGHGSGSLWASTVEFVGITITAVLFLIFSCLFPIDLATGFGRFFPRLAPRLRGWAVIGGCLLSAVAVIQGIRPPVVSHHEVKLKNLAKVLDGTTLVALSDLHLGSTLGPRWLGARVAQVQALEPDIILLLGDIFEGHGENTEAFLPAFRKFSAPHGIWSVDGNHENHGRTRESGSSLEGTHILTLQNELTQPLPGLLLAGRSIPRGHDQVPTTPPWNPPEDRPPGGLILLSHIPEDSQEAADTGVNLMLSGHTHGGQIWPFSFLVEMVHPRFGGIYNIDDMTLLVSRGTGTWGPRMRLWRTSEILHITLRSE</sequence>
<dbReference type="GO" id="GO:0016787">
    <property type="term" value="F:hydrolase activity"/>
    <property type="evidence" value="ECO:0007669"/>
    <property type="project" value="InterPro"/>
</dbReference>